<evidence type="ECO:0000256" key="1">
    <source>
        <dbReference type="ARBA" id="ARBA00001966"/>
    </source>
</evidence>
<evidence type="ECO:0000313" key="12">
    <source>
        <dbReference type="EMBL" id="TCL36815.1"/>
    </source>
</evidence>
<dbReference type="GO" id="GO:0016829">
    <property type="term" value="F:lyase activity"/>
    <property type="evidence" value="ECO:0007669"/>
    <property type="project" value="UniProtKB-KW"/>
</dbReference>
<sequence length="312" mass="35136">MNTKGLVFDIQSFSVHDGPGCRTTVFMAGCPLQCGWCANPESWVRKKQLLFAAKVCKWAKGCRACENACPRGSIQFPAEGEPIISWEICRTCENFDCVALCPNQALKQCGREVTVEELTAILRRDFNHWGADGGVTFSGGEPLLQPEFLLAVLQQCHALQIGTAMETSAYAQADVFLAIMQYIQFAFIDVKHMDREQHKAGTGVDNDRILANIALLRQSGWPGRLVLRQPVIKGYNDSAENARQLIAFMNKHDLYELNLLRFHKLGMTKWNQLGKEYAYRDQGDVTDKKLAQLQELYLDHQIACYIGDHTPF</sequence>
<evidence type="ECO:0000256" key="5">
    <source>
        <dbReference type="ARBA" id="ARBA00022723"/>
    </source>
</evidence>
<keyword evidence="12" id="KW-0670">Pyruvate</keyword>
<evidence type="ECO:0000256" key="7">
    <source>
        <dbReference type="ARBA" id="ARBA00023004"/>
    </source>
</evidence>
<dbReference type="CDD" id="cd01335">
    <property type="entry name" value="Radical_SAM"/>
    <property type="match status" value="1"/>
</dbReference>
<dbReference type="EMBL" id="SLUI01000007">
    <property type="protein sequence ID" value="TCL36815.1"/>
    <property type="molecule type" value="Genomic_DNA"/>
</dbReference>
<evidence type="ECO:0000313" key="13">
    <source>
        <dbReference type="Proteomes" id="UP000295063"/>
    </source>
</evidence>
<dbReference type="OrthoDB" id="9782387at2"/>
<dbReference type="PIRSF" id="PIRSF000371">
    <property type="entry name" value="PFL_act_enz"/>
    <property type="match status" value="1"/>
</dbReference>
<feature type="domain" description="4Fe-4S ferredoxin-type" evidence="10">
    <location>
        <begin position="46"/>
        <end position="79"/>
    </location>
</feature>
<dbReference type="RefSeq" id="WP_132080317.1">
    <property type="nucleotide sequence ID" value="NZ_SLUI01000007.1"/>
</dbReference>
<feature type="domain" description="Radical SAM core" evidence="11">
    <location>
        <begin position="16"/>
        <end position="301"/>
    </location>
</feature>
<gene>
    <name evidence="12" type="ORF">EV210_10777</name>
</gene>
<keyword evidence="5" id="KW-0479">Metal-binding</keyword>
<comment type="similarity">
    <text evidence="2">Belongs to the organic radical-activating enzymes family.</text>
</comment>
<evidence type="ECO:0000256" key="6">
    <source>
        <dbReference type="ARBA" id="ARBA00023002"/>
    </source>
</evidence>
<keyword evidence="6" id="KW-0560">Oxidoreductase</keyword>
<protein>
    <submittedName>
        <fullName evidence="12">Pyruvate formate lyase activating enzyme</fullName>
    </submittedName>
</protein>
<dbReference type="NCBIfam" id="TIGR02494">
    <property type="entry name" value="PFLE_PFLC"/>
    <property type="match status" value="1"/>
</dbReference>
<dbReference type="PANTHER" id="PTHR30352">
    <property type="entry name" value="PYRUVATE FORMATE-LYASE-ACTIVATING ENZYME"/>
    <property type="match status" value="1"/>
</dbReference>
<accession>A0A4R1PXX7</accession>
<dbReference type="SFLD" id="SFLDS00029">
    <property type="entry name" value="Radical_SAM"/>
    <property type="match status" value="1"/>
</dbReference>
<evidence type="ECO:0000259" key="11">
    <source>
        <dbReference type="PROSITE" id="PS51918"/>
    </source>
</evidence>
<dbReference type="InterPro" id="IPR013785">
    <property type="entry name" value="Aldolase_TIM"/>
</dbReference>
<evidence type="ECO:0000256" key="8">
    <source>
        <dbReference type="ARBA" id="ARBA00023014"/>
    </source>
</evidence>
<organism evidence="12 13">
    <name type="scientific">Anaerospora hongkongensis</name>
    <dbReference type="NCBI Taxonomy" id="244830"/>
    <lineage>
        <taxon>Bacteria</taxon>
        <taxon>Bacillati</taxon>
        <taxon>Bacillota</taxon>
        <taxon>Negativicutes</taxon>
        <taxon>Selenomonadales</taxon>
        <taxon>Sporomusaceae</taxon>
        <taxon>Anaerospora</taxon>
    </lineage>
</organism>
<keyword evidence="13" id="KW-1185">Reference proteome</keyword>
<keyword evidence="8" id="KW-0411">Iron-sulfur</keyword>
<dbReference type="PROSITE" id="PS01087">
    <property type="entry name" value="RADICAL_ACTIVATING"/>
    <property type="match status" value="1"/>
</dbReference>
<reference evidence="12 13" key="1">
    <citation type="submission" date="2019-03" db="EMBL/GenBank/DDBJ databases">
        <title>Genomic Encyclopedia of Type Strains, Phase IV (KMG-IV): sequencing the most valuable type-strain genomes for metagenomic binning, comparative biology and taxonomic classification.</title>
        <authorList>
            <person name="Goeker M."/>
        </authorList>
    </citation>
    <scope>NUCLEOTIDE SEQUENCE [LARGE SCALE GENOMIC DNA]</scope>
    <source>
        <strain evidence="12 13">DSM 15969</strain>
    </source>
</reference>
<dbReference type="SUPFAM" id="SSF102114">
    <property type="entry name" value="Radical SAM enzymes"/>
    <property type="match status" value="1"/>
</dbReference>
<comment type="catalytic activity">
    <reaction evidence="9">
        <text>glycyl-[protein] + reduced [flavodoxin] + S-adenosyl-L-methionine = glycin-2-yl radical-[protein] + semiquinone [flavodoxin] + 5'-deoxyadenosine + L-methionine + H(+)</text>
        <dbReference type="Rhea" id="RHEA:61976"/>
        <dbReference type="Rhea" id="RHEA-COMP:10622"/>
        <dbReference type="Rhea" id="RHEA-COMP:14480"/>
        <dbReference type="Rhea" id="RHEA-COMP:15993"/>
        <dbReference type="Rhea" id="RHEA-COMP:15994"/>
        <dbReference type="ChEBI" id="CHEBI:15378"/>
        <dbReference type="ChEBI" id="CHEBI:17319"/>
        <dbReference type="ChEBI" id="CHEBI:29947"/>
        <dbReference type="ChEBI" id="CHEBI:32722"/>
        <dbReference type="ChEBI" id="CHEBI:57618"/>
        <dbReference type="ChEBI" id="CHEBI:57844"/>
        <dbReference type="ChEBI" id="CHEBI:59789"/>
        <dbReference type="ChEBI" id="CHEBI:140311"/>
    </reaction>
</comment>
<dbReference type="InterPro" id="IPR012839">
    <property type="entry name" value="Organic_radical_activase"/>
</dbReference>
<keyword evidence="4" id="KW-0949">S-adenosyl-L-methionine</keyword>
<evidence type="ECO:0000256" key="3">
    <source>
        <dbReference type="ARBA" id="ARBA00022485"/>
    </source>
</evidence>
<dbReference type="Gene3D" id="3.20.20.70">
    <property type="entry name" value="Aldolase class I"/>
    <property type="match status" value="1"/>
</dbReference>
<dbReference type="InterPro" id="IPR034457">
    <property type="entry name" value="Organic_radical-activating"/>
</dbReference>
<evidence type="ECO:0000259" key="10">
    <source>
        <dbReference type="PROSITE" id="PS51379"/>
    </source>
</evidence>
<keyword evidence="12" id="KW-0456">Lyase</keyword>
<dbReference type="GO" id="GO:0016491">
    <property type="term" value="F:oxidoreductase activity"/>
    <property type="evidence" value="ECO:0007669"/>
    <property type="project" value="UniProtKB-KW"/>
</dbReference>
<evidence type="ECO:0000256" key="9">
    <source>
        <dbReference type="ARBA" id="ARBA00047365"/>
    </source>
</evidence>
<dbReference type="GO" id="GO:0051539">
    <property type="term" value="F:4 iron, 4 sulfur cluster binding"/>
    <property type="evidence" value="ECO:0007669"/>
    <property type="project" value="UniProtKB-KW"/>
</dbReference>
<evidence type="ECO:0000256" key="2">
    <source>
        <dbReference type="ARBA" id="ARBA00009777"/>
    </source>
</evidence>
<name>A0A4R1PXX7_9FIRM</name>
<dbReference type="InterPro" id="IPR007197">
    <property type="entry name" value="rSAM"/>
</dbReference>
<dbReference type="Pfam" id="PF04055">
    <property type="entry name" value="Radical_SAM"/>
    <property type="match status" value="1"/>
</dbReference>
<dbReference type="InterPro" id="IPR040074">
    <property type="entry name" value="BssD/PflA/YjjW"/>
</dbReference>
<dbReference type="GO" id="GO:0046872">
    <property type="term" value="F:metal ion binding"/>
    <property type="evidence" value="ECO:0007669"/>
    <property type="project" value="UniProtKB-KW"/>
</dbReference>
<evidence type="ECO:0000256" key="4">
    <source>
        <dbReference type="ARBA" id="ARBA00022691"/>
    </source>
</evidence>
<keyword evidence="3" id="KW-0004">4Fe-4S</keyword>
<dbReference type="InterPro" id="IPR058240">
    <property type="entry name" value="rSAM_sf"/>
</dbReference>
<dbReference type="SFLD" id="SFLDG01118">
    <property type="entry name" value="activating_enzymes__group_2"/>
    <property type="match status" value="1"/>
</dbReference>
<dbReference type="Proteomes" id="UP000295063">
    <property type="component" value="Unassembled WGS sequence"/>
</dbReference>
<dbReference type="PROSITE" id="PS51918">
    <property type="entry name" value="RADICAL_SAM"/>
    <property type="match status" value="1"/>
</dbReference>
<dbReference type="SUPFAM" id="SSF54862">
    <property type="entry name" value="4Fe-4S ferredoxins"/>
    <property type="match status" value="1"/>
</dbReference>
<dbReference type="PANTHER" id="PTHR30352:SF4">
    <property type="entry name" value="PYRUVATE FORMATE-LYASE 2-ACTIVATING ENZYME"/>
    <property type="match status" value="1"/>
</dbReference>
<dbReference type="InterPro" id="IPR017896">
    <property type="entry name" value="4Fe4S_Fe-S-bd"/>
</dbReference>
<keyword evidence="7" id="KW-0408">Iron</keyword>
<dbReference type="SFLD" id="SFLDG01066">
    <property type="entry name" value="organic_radical-activating_enz"/>
    <property type="match status" value="1"/>
</dbReference>
<dbReference type="AlphaFoldDB" id="A0A4R1PXX7"/>
<feature type="domain" description="4Fe-4S ferredoxin-type" evidence="10">
    <location>
        <begin position="80"/>
        <end position="111"/>
    </location>
</feature>
<dbReference type="NCBIfam" id="NF033717">
    <property type="entry name" value="HPDL_rSAM_activ"/>
    <property type="match status" value="1"/>
</dbReference>
<dbReference type="Pfam" id="PF13353">
    <property type="entry name" value="Fer4_12"/>
    <property type="match status" value="1"/>
</dbReference>
<dbReference type="PROSITE" id="PS51379">
    <property type="entry name" value="4FE4S_FER_2"/>
    <property type="match status" value="2"/>
</dbReference>
<dbReference type="InterPro" id="IPR001989">
    <property type="entry name" value="Radical_activat_CS"/>
</dbReference>
<comment type="cofactor">
    <cofactor evidence="1">
        <name>[4Fe-4S] cluster</name>
        <dbReference type="ChEBI" id="CHEBI:49883"/>
    </cofactor>
</comment>
<comment type="caution">
    <text evidence="12">The sequence shown here is derived from an EMBL/GenBank/DDBJ whole genome shotgun (WGS) entry which is preliminary data.</text>
</comment>
<proteinExistence type="inferred from homology"/>